<dbReference type="EMBL" id="NKQK01000016">
    <property type="protein sequence ID" value="PSS07295.1"/>
    <property type="molecule type" value="Genomic_DNA"/>
</dbReference>
<accession>A0A2R6QFA3</accession>
<sequence>MPNKDSTANVGNLMKMESQGHLIIRVMCKMDKIRRDDHSEMYLLQQVKISPFISCLLLEMPSPLVDNEGSPSVDTRSSPERETNIMTQGELDRLRESCSFPSGIKIRLPKANERIVSNCPTKVAIYEAAFQAGLF</sequence>
<comment type="caution">
    <text evidence="2">The sequence shown here is derived from an EMBL/GenBank/DDBJ whole genome shotgun (WGS) entry which is preliminary data.</text>
</comment>
<name>A0A2R6QFA3_ACTCC</name>
<evidence type="ECO:0000313" key="3">
    <source>
        <dbReference type="Proteomes" id="UP000241394"/>
    </source>
</evidence>
<dbReference type="AlphaFoldDB" id="A0A2R6QFA3"/>
<proteinExistence type="predicted"/>
<feature type="region of interest" description="Disordered" evidence="1">
    <location>
        <begin position="66"/>
        <end position="90"/>
    </location>
</feature>
<dbReference type="Proteomes" id="UP000241394">
    <property type="component" value="Chromosome LG16"/>
</dbReference>
<reference evidence="3" key="2">
    <citation type="journal article" date="2018" name="BMC Genomics">
        <title>A manually annotated Actinidia chinensis var. chinensis (kiwifruit) genome highlights the challenges associated with draft genomes and gene prediction in plants.</title>
        <authorList>
            <person name="Pilkington S.M."/>
            <person name="Crowhurst R."/>
            <person name="Hilario E."/>
            <person name="Nardozza S."/>
            <person name="Fraser L."/>
            <person name="Peng Y."/>
            <person name="Gunaseelan K."/>
            <person name="Simpson R."/>
            <person name="Tahir J."/>
            <person name="Deroles S.C."/>
            <person name="Templeton K."/>
            <person name="Luo Z."/>
            <person name="Davy M."/>
            <person name="Cheng C."/>
            <person name="McNeilage M."/>
            <person name="Scaglione D."/>
            <person name="Liu Y."/>
            <person name="Zhang Q."/>
            <person name="Datson P."/>
            <person name="De Silva N."/>
            <person name="Gardiner S.E."/>
            <person name="Bassett H."/>
            <person name="Chagne D."/>
            <person name="McCallum J."/>
            <person name="Dzierzon H."/>
            <person name="Deng C."/>
            <person name="Wang Y.Y."/>
            <person name="Barron L."/>
            <person name="Manako K."/>
            <person name="Bowen J."/>
            <person name="Foster T.M."/>
            <person name="Erridge Z.A."/>
            <person name="Tiffin H."/>
            <person name="Waite C.N."/>
            <person name="Davies K.M."/>
            <person name="Grierson E.P."/>
            <person name="Laing W.A."/>
            <person name="Kirk R."/>
            <person name="Chen X."/>
            <person name="Wood M."/>
            <person name="Montefiori M."/>
            <person name="Brummell D.A."/>
            <person name="Schwinn K.E."/>
            <person name="Catanach A."/>
            <person name="Fullerton C."/>
            <person name="Li D."/>
            <person name="Meiyalaghan S."/>
            <person name="Nieuwenhuizen N."/>
            <person name="Read N."/>
            <person name="Prakash R."/>
            <person name="Hunter D."/>
            <person name="Zhang H."/>
            <person name="McKenzie M."/>
            <person name="Knabel M."/>
            <person name="Harris A."/>
            <person name="Allan A.C."/>
            <person name="Gleave A."/>
            <person name="Chen A."/>
            <person name="Janssen B.J."/>
            <person name="Plunkett B."/>
            <person name="Ampomah-Dwamena C."/>
            <person name="Voogd C."/>
            <person name="Leif D."/>
            <person name="Lafferty D."/>
            <person name="Souleyre E.J.F."/>
            <person name="Varkonyi-Gasic E."/>
            <person name="Gambi F."/>
            <person name="Hanley J."/>
            <person name="Yao J.L."/>
            <person name="Cheung J."/>
            <person name="David K.M."/>
            <person name="Warren B."/>
            <person name="Marsh K."/>
            <person name="Snowden K.C."/>
            <person name="Lin-Wang K."/>
            <person name="Brian L."/>
            <person name="Martinez-Sanchez M."/>
            <person name="Wang M."/>
            <person name="Ileperuma N."/>
            <person name="Macnee N."/>
            <person name="Campin R."/>
            <person name="McAtee P."/>
            <person name="Drummond R.S.M."/>
            <person name="Espley R.V."/>
            <person name="Ireland H.S."/>
            <person name="Wu R."/>
            <person name="Atkinson R.G."/>
            <person name="Karunairetnam S."/>
            <person name="Bulley S."/>
            <person name="Chunkath S."/>
            <person name="Hanley Z."/>
            <person name="Storey R."/>
            <person name="Thrimawithana A.H."/>
            <person name="Thomson S."/>
            <person name="David C."/>
            <person name="Testolin R."/>
            <person name="Huang H."/>
            <person name="Hellens R.P."/>
            <person name="Schaffer R.J."/>
        </authorList>
    </citation>
    <scope>NUCLEOTIDE SEQUENCE [LARGE SCALE GENOMIC DNA]</scope>
    <source>
        <strain evidence="3">cv. Red5</strain>
    </source>
</reference>
<dbReference type="Gramene" id="PSS07295">
    <property type="protein sequence ID" value="PSS07295"/>
    <property type="gene ID" value="CEY00_Acc17637"/>
</dbReference>
<evidence type="ECO:0000256" key="1">
    <source>
        <dbReference type="SAM" id="MobiDB-lite"/>
    </source>
</evidence>
<reference evidence="2 3" key="1">
    <citation type="submission" date="2017-07" db="EMBL/GenBank/DDBJ databases">
        <title>An improved, manually edited Actinidia chinensis var. chinensis (kiwifruit) genome highlights the challenges associated with draft genomes and gene prediction in plants.</title>
        <authorList>
            <person name="Pilkington S."/>
            <person name="Crowhurst R."/>
            <person name="Hilario E."/>
            <person name="Nardozza S."/>
            <person name="Fraser L."/>
            <person name="Peng Y."/>
            <person name="Gunaseelan K."/>
            <person name="Simpson R."/>
            <person name="Tahir J."/>
            <person name="Deroles S."/>
            <person name="Templeton K."/>
            <person name="Luo Z."/>
            <person name="Davy M."/>
            <person name="Cheng C."/>
            <person name="Mcneilage M."/>
            <person name="Scaglione D."/>
            <person name="Liu Y."/>
            <person name="Zhang Q."/>
            <person name="Datson P."/>
            <person name="De Silva N."/>
            <person name="Gardiner S."/>
            <person name="Bassett H."/>
            <person name="Chagne D."/>
            <person name="Mccallum J."/>
            <person name="Dzierzon H."/>
            <person name="Deng C."/>
            <person name="Wang Y.-Y."/>
            <person name="Barron N."/>
            <person name="Manako K."/>
            <person name="Bowen J."/>
            <person name="Foster T."/>
            <person name="Erridge Z."/>
            <person name="Tiffin H."/>
            <person name="Waite C."/>
            <person name="Davies K."/>
            <person name="Grierson E."/>
            <person name="Laing W."/>
            <person name="Kirk R."/>
            <person name="Chen X."/>
            <person name="Wood M."/>
            <person name="Montefiori M."/>
            <person name="Brummell D."/>
            <person name="Schwinn K."/>
            <person name="Catanach A."/>
            <person name="Fullerton C."/>
            <person name="Li D."/>
            <person name="Meiyalaghan S."/>
            <person name="Nieuwenhuizen N."/>
            <person name="Read N."/>
            <person name="Prakash R."/>
            <person name="Hunter D."/>
            <person name="Zhang H."/>
            <person name="Mckenzie M."/>
            <person name="Knabel M."/>
            <person name="Harris A."/>
            <person name="Allan A."/>
            <person name="Chen A."/>
            <person name="Janssen B."/>
            <person name="Plunkett B."/>
            <person name="Dwamena C."/>
            <person name="Voogd C."/>
            <person name="Leif D."/>
            <person name="Lafferty D."/>
            <person name="Souleyre E."/>
            <person name="Varkonyi-Gasic E."/>
            <person name="Gambi F."/>
            <person name="Hanley J."/>
            <person name="Yao J.-L."/>
            <person name="Cheung J."/>
            <person name="David K."/>
            <person name="Warren B."/>
            <person name="Marsh K."/>
            <person name="Snowden K."/>
            <person name="Lin-Wang K."/>
            <person name="Brian L."/>
            <person name="Martinez-Sanchez M."/>
            <person name="Wang M."/>
            <person name="Ileperuma N."/>
            <person name="Macnee N."/>
            <person name="Campin R."/>
            <person name="Mcatee P."/>
            <person name="Drummond R."/>
            <person name="Espley R."/>
            <person name="Ireland H."/>
            <person name="Wu R."/>
            <person name="Atkinson R."/>
            <person name="Karunairetnam S."/>
            <person name="Bulley S."/>
            <person name="Chunkath S."/>
            <person name="Hanley Z."/>
            <person name="Storey R."/>
            <person name="Thrimawithana A."/>
            <person name="Thomson S."/>
            <person name="David C."/>
            <person name="Testolin R."/>
        </authorList>
    </citation>
    <scope>NUCLEOTIDE SEQUENCE [LARGE SCALE GENOMIC DNA]</scope>
    <source>
        <strain evidence="3">cv. Red5</strain>
        <tissue evidence="2">Young leaf</tissue>
    </source>
</reference>
<keyword evidence="3" id="KW-1185">Reference proteome</keyword>
<dbReference type="OrthoDB" id="10533892at2759"/>
<gene>
    <name evidence="2" type="ORF">CEY00_Acc17637</name>
</gene>
<dbReference type="InParanoid" id="A0A2R6QFA3"/>
<evidence type="ECO:0000313" key="2">
    <source>
        <dbReference type="EMBL" id="PSS07295.1"/>
    </source>
</evidence>
<organism evidence="2 3">
    <name type="scientific">Actinidia chinensis var. chinensis</name>
    <name type="common">Chinese soft-hair kiwi</name>
    <dbReference type="NCBI Taxonomy" id="1590841"/>
    <lineage>
        <taxon>Eukaryota</taxon>
        <taxon>Viridiplantae</taxon>
        <taxon>Streptophyta</taxon>
        <taxon>Embryophyta</taxon>
        <taxon>Tracheophyta</taxon>
        <taxon>Spermatophyta</taxon>
        <taxon>Magnoliopsida</taxon>
        <taxon>eudicotyledons</taxon>
        <taxon>Gunneridae</taxon>
        <taxon>Pentapetalae</taxon>
        <taxon>asterids</taxon>
        <taxon>Ericales</taxon>
        <taxon>Actinidiaceae</taxon>
        <taxon>Actinidia</taxon>
    </lineage>
</organism>
<protein>
    <submittedName>
        <fullName evidence="2">Syntaxin like</fullName>
    </submittedName>
</protein>